<feature type="transmembrane region" description="Helical" evidence="1">
    <location>
        <begin position="40"/>
        <end position="61"/>
    </location>
</feature>
<dbReference type="EMBL" id="OZ035823">
    <property type="protein sequence ID" value="CAL1568208.1"/>
    <property type="molecule type" value="Genomic_DNA"/>
</dbReference>
<evidence type="ECO:0000313" key="3">
    <source>
        <dbReference type="Proteomes" id="UP001497482"/>
    </source>
</evidence>
<name>A0AAV2IVV6_KNICA</name>
<keyword evidence="1" id="KW-0812">Transmembrane</keyword>
<organism evidence="2 3">
    <name type="scientific">Knipowitschia caucasica</name>
    <name type="common">Caucasian dwarf goby</name>
    <name type="synonym">Pomatoschistus caucasicus</name>
    <dbReference type="NCBI Taxonomy" id="637954"/>
    <lineage>
        <taxon>Eukaryota</taxon>
        <taxon>Metazoa</taxon>
        <taxon>Chordata</taxon>
        <taxon>Craniata</taxon>
        <taxon>Vertebrata</taxon>
        <taxon>Euteleostomi</taxon>
        <taxon>Actinopterygii</taxon>
        <taxon>Neopterygii</taxon>
        <taxon>Teleostei</taxon>
        <taxon>Neoteleostei</taxon>
        <taxon>Acanthomorphata</taxon>
        <taxon>Gobiaria</taxon>
        <taxon>Gobiiformes</taxon>
        <taxon>Gobioidei</taxon>
        <taxon>Gobiidae</taxon>
        <taxon>Gobiinae</taxon>
        <taxon>Knipowitschia</taxon>
    </lineage>
</organism>
<dbReference type="AlphaFoldDB" id="A0AAV2IVV6"/>
<gene>
    <name evidence="2" type="ORF">KC01_LOCUS875</name>
</gene>
<protein>
    <submittedName>
        <fullName evidence="2">Uncharacterized protein</fullName>
    </submittedName>
</protein>
<keyword evidence="1" id="KW-1133">Transmembrane helix</keyword>
<evidence type="ECO:0000256" key="1">
    <source>
        <dbReference type="SAM" id="Phobius"/>
    </source>
</evidence>
<evidence type="ECO:0000313" key="2">
    <source>
        <dbReference type="EMBL" id="CAL1568208.1"/>
    </source>
</evidence>
<proteinExistence type="predicted"/>
<dbReference type="Proteomes" id="UP001497482">
    <property type="component" value="Chromosome 1"/>
</dbReference>
<sequence length="90" mass="8282">MESPTSSVVGAKRGRGGCDVTGTCGGAGVEQHGGPGDGCFVGAGATILAVVVAVVVVVAGVGGTSAGLEGCPTGGTAFTCTGGLLTASER</sequence>
<keyword evidence="1" id="KW-0472">Membrane</keyword>
<accession>A0AAV2IVV6</accession>
<keyword evidence="3" id="KW-1185">Reference proteome</keyword>
<reference evidence="2 3" key="1">
    <citation type="submission" date="2024-04" db="EMBL/GenBank/DDBJ databases">
        <authorList>
            <person name="Waldvogel A.-M."/>
            <person name="Schoenle A."/>
        </authorList>
    </citation>
    <scope>NUCLEOTIDE SEQUENCE [LARGE SCALE GENOMIC DNA]</scope>
</reference>